<reference evidence="2 3" key="1">
    <citation type="submission" date="2018-09" db="EMBL/GenBank/DDBJ databases">
        <title>Genome sequencing of Nocardioides immobilis CCTCC AB 2017083 for comparison to Nocardioides silvaticus.</title>
        <authorList>
            <person name="Li C."/>
            <person name="Wang G."/>
        </authorList>
    </citation>
    <scope>NUCLEOTIDE SEQUENCE [LARGE SCALE GENOMIC DNA]</scope>
    <source>
        <strain evidence="2 3">CCTCC AB 2017083</strain>
    </source>
</reference>
<name>A0A417Y0E5_9ACTN</name>
<dbReference type="CDD" id="cd00085">
    <property type="entry name" value="HNHc"/>
    <property type="match status" value="1"/>
</dbReference>
<evidence type="ECO:0000259" key="1">
    <source>
        <dbReference type="SMART" id="SM00507"/>
    </source>
</evidence>
<dbReference type="EMBL" id="QXGH01000019">
    <property type="protein sequence ID" value="RHW26051.1"/>
    <property type="molecule type" value="Genomic_DNA"/>
</dbReference>
<sequence length="368" mass="39952">MLAELKLRVLAAAGDVAMEAGARDVGAWLAHQTRADSSTARAEARLAQALDRRWTAVAAGMADGTVSAEQARVIVAGLDNLPDRVGTEVIAKAEEQLVDYARDYRPSELRRLARHILDVVAPEIAEAEAAKRLEAEEQRAREKTRLSLRPVGDGTTRLSGIIPDEAAARLRTYLEAFTSPRKANDAPTGEEDRIPYPRKLGRAFCALIEHLNPRKLPAHGGDASTVMVTITEESLIKRLATGGLIDADLSAGDNLSAEAIGRLACTAGIIPVVLGGKGEILDLGRTRRLFSPAQRKAMALRDKTCRGEGCTVPAPWCEAHHLKPWSQGGKTDIADGILGCPHHHHLLHDPNYTHEILPNGDIRFHRRR</sequence>
<gene>
    <name evidence="2" type="ORF">D0Z08_15480</name>
</gene>
<dbReference type="Pfam" id="PF02720">
    <property type="entry name" value="DUF222"/>
    <property type="match status" value="1"/>
</dbReference>
<keyword evidence="2" id="KW-0378">Hydrolase</keyword>
<keyword evidence="2" id="KW-0540">Nuclease</keyword>
<proteinExistence type="predicted"/>
<dbReference type="AlphaFoldDB" id="A0A417Y0E5"/>
<comment type="caution">
    <text evidence="2">The sequence shown here is derived from an EMBL/GenBank/DDBJ whole genome shotgun (WGS) entry which is preliminary data.</text>
</comment>
<feature type="domain" description="HNH nuclease" evidence="1">
    <location>
        <begin position="293"/>
        <end position="345"/>
    </location>
</feature>
<protein>
    <submittedName>
        <fullName evidence="2">HNH endonuclease</fullName>
    </submittedName>
</protein>
<dbReference type="SMART" id="SM00507">
    <property type="entry name" value="HNHc"/>
    <property type="match status" value="1"/>
</dbReference>
<dbReference type="GO" id="GO:0004519">
    <property type="term" value="F:endonuclease activity"/>
    <property type="evidence" value="ECO:0007669"/>
    <property type="project" value="UniProtKB-KW"/>
</dbReference>
<dbReference type="InterPro" id="IPR003870">
    <property type="entry name" value="DUF222"/>
</dbReference>
<dbReference type="Proteomes" id="UP000283644">
    <property type="component" value="Unassembled WGS sequence"/>
</dbReference>
<keyword evidence="3" id="KW-1185">Reference proteome</keyword>
<accession>A0A417Y0E5</accession>
<dbReference type="InterPro" id="IPR003615">
    <property type="entry name" value="HNH_nuc"/>
</dbReference>
<keyword evidence="2" id="KW-0255">Endonuclease</keyword>
<evidence type="ECO:0000313" key="3">
    <source>
        <dbReference type="Proteomes" id="UP000283644"/>
    </source>
</evidence>
<organism evidence="2 3">
    <name type="scientific">Nocardioides immobilis</name>
    <dbReference type="NCBI Taxonomy" id="2049295"/>
    <lineage>
        <taxon>Bacteria</taxon>
        <taxon>Bacillati</taxon>
        <taxon>Actinomycetota</taxon>
        <taxon>Actinomycetes</taxon>
        <taxon>Propionibacteriales</taxon>
        <taxon>Nocardioidaceae</taxon>
        <taxon>Nocardioides</taxon>
    </lineage>
</organism>
<evidence type="ECO:0000313" key="2">
    <source>
        <dbReference type="EMBL" id="RHW26051.1"/>
    </source>
</evidence>